<accession>A0A9D7E048</accession>
<sequence>MIAVFLLPFPFRGYRAPHLFVFYRFLTTFDERALFIVSEDYLTPPEIWMARGRWEMKEHNQLRLGYRIPSPETMQLQHYGFLDETLFDALLQHHDGNPIAAFKRLLVERIPQLEARFAKCLDDFADSGIEAILTWCNCPSLNAVARARGIPVVNLELGPLRLPEYRSTAYLDFEGVNGNTEAERRYRESSFSYNGTIDQLRNFFILDADRSRRSPDHDIGVALQVEDDSNLVAYGHGFDNQSLIAFSNLRFPNQTVLVRPHPGSLFELKDGLTAVDRSSSSIDFVLRCSQILIVNSSVGLEALLHGVPVTALGDCSFSHVVKAENEAERLSSLAYYLFAYLVPMDLIFDASYLRMRLAKPSDTAILARHLAKYLGFGDSTTLFDGATPAESISIALKHAE</sequence>
<dbReference type="EMBL" id="JADJEV010000004">
    <property type="protein sequence ID" value="MBK6974158.1"/>
    <property type="molecule type" value="Genomic_DNA"/>
</dbReference>
<protein>
    <recommendedName>
        <fullName evidence="1">Glycosyltransferase 99 N-terminal domain-containing protein</fullName>
    </recommendedName>
</protein>
<dbReference type="AlphaFoldDB" id="A0A9D7E048"/>
<reference evidence="2" key="1">
    <citation type="submission" date="2020-10" db="EMBL/GenBank/DDBJ databases">
        <title>Connecting structure to function with the recovery of over 1000 high-quality activated sludge metagenome-assembled genomes encoding full-length rRNA genes using long-read sequencing.</title>
        <authorList>
            <person name="Singleton C.M."/>
            <person name="Petriglieri F."/>
            <person name="Kristensen J.M."/>
            <person name="Kirkegaard R.H."/>
            <person name="Michaelsen T.Y."/>
            <person name="Andersen M.H."/>
            <person name="Karst S.M."/>
            <person name="Dueholm M.S."/>
            <person name="Nielsen P.H."/>
            <person name="Albertsen M."/>
        </authorList>
    </citation>
    <scope>NUCLEOTIDE SEQUENCE</scope>
    <source>
        <strain evidence="2">Bjer_18-Q3-R1-45_BAT3C.347</strain>
    </source>
</reference>
<feature type="domain" description="Glycosyltransferase 99 N-terminal" evidence="1">
    <location>
        <begin position="4"/>
        <end position="181"/>
    </location>
</feature>
<evidence type="ECO:0000259" key="1">
    <source>
        <dbReference type="Pfam" id="PF21912"/>
    </source>
</evidence>
<organism evidence="2 3">
    <name type="scientific">Candidatus Methylophosphatis roskildensis</name>
    <dbReference type="NCBI Taxonomy" id="2899263"/>
    <lineage>
        <taxon>Bacteria</taxon>
        <taxon>Pseudomonadati</taxon>
        <taxon>Pseudomonadota</taxon>
        <taxon>Betaproteobacteria</taxon>
        <taxon>Nitrosomonadales</taxon>
        <taxon>Sterolibacteriaceae</taxon>
        <taxon>Candidatus Methylophosphatis</taxon>
    </lineage>
</organism>
<evidence type="ECO:0000313" key="3">
    <source>
        <dbReference type="Proteomes" id="UP000807785"/>
    </source>
</evidence>
<dbReference type="GO" id="GO:0000271">
    <property type="term" value="P:polysaccharide biosynthetic process"/>
    <property type="evidence" value="ECO:0007669"/>
    <property type="project" value="InterPro"/>
</dbReference>
<name>A0A9D7E048_9PROT</name>
<dbReference type="Pfam" id="PF21912">
    <property type="entry name" value="Glyco_transf_99"/>
    <property type="match status" value="1"/>
</dbReference>
<dbReference type="InterPro" id="IPR007833">
    <property type="entry name" value="Capsule_polysaccharide_synth"/>
</dbReference>
<comment type="caution">
    <text evidence="2">The sequence shown here is derived from an EMBL/GenBank/DDBJ whole genome shotgun (WGS) entry which is preliminary data.</text>
</comment>
<gene>
    <name evidence="2" type="ORF">IPH26_14850</name>
</gene>
<dbReference type="Proteomes" id="UP000807785">
    <property type="component" value="Unassembled WGS sequence"/>
</dbReference>
<evidence type="ECO:0000313" key="2">
    <source>
        <dbReference type="EMBL" id="MBK6974158.1"/>
    </source>
</evidence>
<dbReference type="Pfam" id="PF05159">
    <property type="entry name" value="Capsule_synth"/>
    <property type="match status" value="1"/>
</dbReference>
<dbReference type="InterPro" id="IPR054112">
    <property type="entry name" value="Glyco_transf_99_N"/>
</dbReference>
<dbReference type="GO" id="GO:0015774">
    <property type="term" value="P:polysaccharide transport"/>
    <property type="evidence" value="ECO:0007669"/>
    <property type="project" value="InterPro"/>
</dbReference>
<proteinExistence type="predicted"/>